<keyword evidence="2" id="KW-0808">Transferase</keyword>
<sequence>MSVAISVIVPFYKTPLLALRICINRLLEQSFQDFELLLVDDGNGSEYDRMLLEYQNQDSRVRWIRQPQSGVSAARNNGIQQAKGEYIVFCDSDDFVENNYLHSLYHAAKDVDLVICGVKGQHFPSIDSVVDHRVFFSSPAQYNWLQYTNFTVNKIFKKSVLDANNIRFDSKVRLGEDALFLEQYFRHCKKIRCISQNLYTYVYNNVSAVHKFHLHYWDWEKQVIATQHKMFNQYPLSRDEQMFQTRWMYIKLKGAMYYYYSHKHQWKQGDGQKYLEEIFHSPFMKELLAAKHDNNPFLNRNDRLTLLAWKHLGLTGMRMIYQYTVMTKGH</sequence>
<evidence type="ECO:0000256" key="2">
    <source>
        <dbReference type="ARBA" id="ARBA00022679"/>
    </source>
</evidence>
<gene>
    <name evidence="4" type="ORF">H9882_02120</name>
</gene>
<accession>A0A948T1J7</accession>
<evidence type="ECO:0000256" key="1">
    <source>
        <dbReference type="ARBA" id="ARBA00022676"/>
    </source>
</evidence>
<dbReference type="AlphaFoldDB" id="A0A948T1J7"/>
<dbReference type="PANTHER" id="PTHR22916:SF51">
    <property type="entry name" value="GLYCOSYLTRANSFERASE EPSH-RELATED"/>
    <property type="match status" value="1"/>
</dbReference>
<dbReference type="Pfam" id="PF00535">
    <property type="entry name" value="Glycos_transf_2"/>
    <property type="match status" value="1"/>
</dbReference>
<dbReference type="PANTHER" id="PTHR22916">
    <property type="entry name" value="GLYCOSYLTRANSFERASE"/>
    <property type="match status" value="1"/>
</dbReference>
<dbReference type="InterPro" id="IPR029044">
    <property type="entry name" value="Nucleotide-diphossugar_trans"/>
</dbReference>
<name>A0A948T1J7_9FIRM</name>
<protein>
    <submittedName>
        <fullName evidence="4">Glycosyltransferase</fullName>
    </submittedName>
</protein>
<dbReference type="SUPFAM" id="SSF53448">
    <property type="entry name" value="Nucleotide-diphospho-sugar transferases"/>
    <property type="match status" value="1"/>
</dbReference>
<evidence type="ECO:0000313" key="4">
    <source>
        <dbReference type="EMBL" id="MBU3805683.1"/>
    </source>
</evidence>
<organism evidence="4 5">
    <name type="scientific">Candidatus Allofournierella pullistercoris</name>
    <dbReference type="NCBI Taxonomy" id="2838597"/>
    <lineage>
        <taxon>Bacteria</taxon>
        <taxon>Bacillati</taxon>
        <taxon>Bacillota</taxon>
        <taxon>Clostridia</taxon>
        <taxon>Eubacteriales</taxon>
        <taxon>Oscillospiraceae</taxon>
        <taxon>Allofournierella</taxon>
    </lineage>
</organism>
<dbReference type="Proteomes" id="UP000713596">
    <property type="component" value="Unassembled WGS sequence"/>
</dbReference>
<reference evidence="4" key="1">
    <citation type="journal article" date="2021" name="PeerJ">
        <title>Extensive microbial diversity within the chicken gut microbiome revealed by metagenomics and culture.</title>
        <authorList>
            <person name="Gilroy R."/>
            <person name="Ravi A."/>
            <person name="Getino M."/>
            <person name="Pursley I."/>
            <person name="Horton D.L."/>
            <person name="Alikhan N.F."/>
            <person name="Baker D."/>
            <person name="Gharbi K."/>
            <person name="Hall N."/>
            <person name="Watson M."/>
            <person name="Adriaenssens E.M."/>
            <person name="Foster-Nyarko E."/>
            <person name="Jarju S."/>
            <person name="Secka A."/>
            <person name="Antonio M."/>
            <person name="Oren A."/>
            <person name="Chaudhuri R.R."/>
            <person name="La Ragione R."/>
            <person name="Hildebrand F."/>
            <person name="Pallen M.J."/>
        </authorList>
    </citation>
    <scope>NUCLEOTIDE SEQUENCE</scope>
    <source>
        <strain evidence="4">B5_2728</strain>
    </source>
</reference>
<evidence type="ECO:0000313" key="5">
    <source>
        <dbReference type="Proteomes" id="UP000713596"/>
    </source>
</evidence>
<reference evidence="4" key="2">
    <citation type="submission" date="2021-04" db="EMBL/GenBank/DDBJ databases">
        <authorList>
            <person name="Gilroy R."/>
        </authorList>
    </citation>
    <scope>NUCLEOTIDE SEQUENCE</scope>
    <source>
        <strain evidence="4">B5_2728</strain>
    </source>
</reference>
<evidence type="ECO:0000259" key="3">
    <source>
        <dbReference type="Pfam" id="PF00535"/>
    </source>
</evidence>
<proteinExistence type="predicted"/>
<dbReference type="Gene3D" id="3.90.550.10">
    <property type="entry name" value="Spore Coat Polysaccharide Biosynthesis Protein SpsA, Chain A"/>
    <property type="match status" value="1"/>
</dbReference>
<keyword evidence="1" id="KW-0328">Glycosyltransferase</keyword>
<dbReference type="InterPro" id="IPR001173">
    <property type="entry name" value="Glyco_trans_2-like"/>
</dbReference>
<comment type="caution">
    <text evidence="4">The sequence shown here is derived from an EMBL/GenBank/DDBJ whole genome shotgun (WGS) entry which is preliminary data.</text>
</comment>
<dbReference type="EMBL" id="JAHLFP010000015">
    <property type="protein sequence ID" value="MBU3805683.1"/>
    <property type="molecule type" value="Genomic_DNA"/>
</dbReference>
<dbReference type="GO" id="GO:0016757">
    <property type="term" value="F:glycosyltransferase activity"/>
    <property type="evidence" value="ECO:0007669"/>
    <property type="project" value="UniProtKB-KW"/>
</dbReference>
<feature type="domain" description="Glycosyltransferase 2-like" evidence="3">
    <location>
        <begin position="6"/>
        <end position="133"/>
    </location>
</feature>
<dbReference type="CDD" id="cd00761">
    <property type="entry name" value="Glyco_tranf_GTA_type"/>
    <property type="match status" value="1"/>
</dbReference>